<evidence type="ECO:0000256" key="5">
    <source>
        <dbReference type="ARBA" id="ARBA00022989"/>
    </source>
</evidence>
<keyword evidence="5 7" id="KW-1133">Transmembrane helix</keyword>
<evidence type="ECO:0000256" key="7">
    <source>
        <dbReference type="RuleBase" id="RU363032"/>
    </source>
</evidence>
<feature type="domain" description="ABC transmembrane type-1" evidence="9">
    <location>
        <begin position="231"/>
        <end position="411"/>
    </location>
</feature>
<evidence type="ECO:0000256" key="1">
    <source>
        <dbReference type="ARBA" id="ARBA00004651"/>
    </source>
</evidence>
<dbReference type="Proteomes" id="UP001476282">
    <property type="component" value="Unassembled WGS sequence"/>
</dbReference>
<proteinExistence type="inferred from homology"/>
<feature type="transmembrane region" description="Helical" evidence="7">
    <location>
        <begin position="297"/>
        <end position="313"/>
    </location>
</feature>
<protein>
    <recommendedName>
        <fullName evidence="9">ABC transmembrane type-1 domain-containing protein</fullName>
    </recommendedName>
</protein>
<feature type="compositionally biased region" description="Basic and acidic residues" evidence="8">
    <location>
        <begin position="453"/>
        <end position="462"/>
    </location>
</feature>
<keyword evidence="11" id="KW-1185">Reference proteome</keyword>
<evidence type="ECO:0000256" key="3">
    <source>
        <dbReference type="ARBA" id="ARBA00022475"/>
    </source>
</evidence>
<evidence type="ECO:0000259" key="9">
    <source>
        <dbReference type="PROSITE" id="PS50928"/>
    </source>
</evidence>
<dbReference type="PANTHER" id="PTHR30151">
    <property type="entry name" value="ALKANE SULFONATE ABC TRANSPORTER-RELATED, MEMBRANE SUBUNIT"/>
    <property type="match status" value="1"/>
</dbReference>
<organism evidence="10 11">
    <name type="scientific">Haloferula sargassicola</name>
    <dbReference type="NCBI Taxonomy" id="490096"/>
    <lineage>
        <taxon>Bacteria</taxon>
        <taxon>Pseudomonadati</taxon>
        <taxon>Verrucomicrobiota</taxon>
        <taxon>Verrucomicrobiia</taxon>
        <taxon>Verrucomicrobiales</taxon>
        <taxon>Verrucomicrobiaceae</taxon>
        <taxon>Haloferula</taxon>
    </lineage>
</organism>
<keyword evidence="3" id="KW-1003">Cell membrane</keyword>
<name>A0ABP9UMP2_9BACT</name>
<dbReference type="EMBL" id="BAABRI010000009">
    <property type="protein sequence ID" value="GAA5482682.1"/>
    <property type="molecule type" value="Genomic_DNA"/>
</dbReference>
<dbReference type="Gene3D" id="1.10.3720.10">
    <property type="entry name" value="MetI-like"/>
    <property type="match status" value="1"/>
</dbReference>
<gene>
    <name evidence="10" type="ORF">Hsar01_01905</name>
</gene>
<evidence type="ECO:0000256" key="4">
    <source>
        <dbReference type="ARBA" id="ARBA00022692"/>
    </source>
</evidence>
<dbReference type="InterPro" id="IPR035906">
    <property type="entry name" value="MetI-like_sf"/>
</dbReference>
<accession>A0ABP9UMP2</accession>
<dbReference type="InterPro" id="IPR000515">
    <property type="entry name" value="MetI-like"/>
</dbReference>
<comment type="similarity">
    <text evidence="7">Belongs to the binding-protein-dependent transport system permease family.</text>
</comment>
<evidence type="ECO:0000256" key="2">
    <source>
        <dbReference type="ARBA" id="ARBA00022448"/>
    </source>
</evidence>
<keyword evidence="2 7" id="KW-0813">Transport</keyword>
<feature type="transmembrane region" description="Helical" evidence="7">
    <location>
        <begin position="272"/>
        <end position="291"/>
    </location>
</feature>
<feature type="transmembrane region" description="Helical" evidence="7">
    <location>
        <begin position="356"/>
        <end position="373"/>
    </location>
</feature>
<evidence type="ECO:0000256" key="6">
    <source>
        <dbReference type="ARBA" id="ARBA00023136"/>
    </source>
</evidence>
<reference evidence="10 11" key="1">
    <citation type="submission" date="2024-02" db="EMBL/GenBank/DDBJ databases">
        <title>Haloferula sargassicola NBRC 104335.</title>
        <authorList>
            <person name="Ichikawa N."/>
            <person name="Katano-Makiyama Y."/>
            <person name="Hidaka K."/>
        </authorList>
    </citation>
    <scope>NUCLEOTIDE SEQUENCE [LARGE SCALE GENOMIC DNA]</scope>
    <source>
        <strain evidence="10 11">NBRC 104335</strain>
    </source>
</reference>
<feature type="transmembrane region" description="Helical" evidence="7">
    <location>
        <begin position="23"/>
        <end position="47"/>
    </location>
</feature>
<dbReference type="PANTHER" id="PTHR30151:SF0">
    <property type="entry name" value="ABC TRANSPORTER PERMEASE PROTEIN MJ0413-RELATED"/>
    <property type="match status" value="1"/>
</dbReference>
<feature type="region of interest" description="Disordered" evidence="8">
    <location>
        <begin position="453"/>
        <end position="473"/>
    </location>
</feature>
<comment type="subcellular location">
    <subcellularLocation>
        <location evidence="1 7">Cell membrane</location>
        <topology evidence="1 7">Multi-pass membrane protein</topology>
    </subcellularLocation>
</comment>
<dbReference type="Pfam" id="PF00528">
    <property type="entry name" value="BPD_transp_1"/>
    <property type="match status" value="1"/>
</dbReference>
<comment type="caution">
    <text evidence="10">The sequence shown here is derived from an EMBL/GenBank/DDBJ whole genome shotgun (WGS) entry which is preliminary data.</text>
</comment>
<feature type="transmembrane region" description="Helical" evidence="7">
    <location>
        <begin position="393"/>
        <end position="421"/>
    </location>
</feature>
<evidence type="ECO:0000256" key="8">
    <source>
        <dbReference type="SAM" id="MobiDB-lite"/>
    </source>
</evidence>
<dbReference type="SUPFAM" id="SSF161098">
    <property type="entry name" value="MetI-like"/>
    <property type="match status" value="1"/>
</dbReference>
<dbReference type="CDD" id="cd06261">
    <property type="entry name" value="TM_PBP2"/>
    <property type="match status" value="1"/>
</dbReference>
<dbReference type="PROSITE" id="PS50928">
    <property type="entry name" value="ABC_TM1"/>
    <property type="match status" value="1"/>
</dbReference>
<evidence type="ECO:0000313" key="11">
    <source>
        <dbReference type="Proteomes" id="UP001476282"/>
    </source>
</evidence>
<dbReference type="RefSeq" id="WP_353566817.1">
    <property type="nucleotide sequence ID" value="NZ_BAABRI010000009.1"/>
</dbReference>
<feature type="transmembrane region" description="Helical" evidence="7">
    <location>
        <begin position="237"/>
        <end position="260"/>
    </location>
</feature>
<keyword evidence="4 7" id="KW-0812">Transmembrane</keyword>
<sequence>MALPGILRHWFPIRRDLPHGRRLVLTVVSFLLPLAVWAMVSYVPWIWHPDIKIQVSAEREGVTTVFTAGDHVSRGFFPEFVEAVRQENAAVEAARAAGSPESGVKRKNQKLLRQIAPVAVENGWLPYEEGQNDDKIYAIWRDLATGEKAAVHPPLSPENLAVVKANWATLSALSPEFSYRQLPDEPLLKLVPQGVPANPVYLPAPHEVWKAGLRDFTAEAPEGEPTMGDRYVHSLRIIISGFLWSCLIGIPLGILCGVFDFFSKLLEPFVDFFRYMPAPTFSTLLVAVLLAGDAPKVALVFIGTVFQMVLVVAKTTKLLDPSLLEAAQTLGAKPRQMVTRVVIPGILPNLYNDLRILLGWAWTWLVIAELIGVKSGLTEFIETQGRFRNFDRVFPVIILIGVTGFVTDQILAWFHGVLFPWAGKSGKLSRAVADAVMWPVRTVVAGARERIAADEQDREARRLSRFSPQTERP</sequence>
<keyword evidence="6 7" id="KW-0472">Membrane</keyword>
<evidence type="ECO:0000313" key="10">
    <source>
        <dbReference type="EMBL" id="GAA5482682.1"/>
    </source>
</evidence>